<feature type="domain" description="Dyp-type peroxidase C-terminal" evidence="9">
    <location>
        <begin position="261"/>
        <end position="452"/>
    </location>
</feature>
<comment type="similarity">
    <text evidence="8">Belongs to the DyP-type peroxidase family.</text>
</comment>
<dbReference type="GO" id="GO:0052750">
    <property type="term" value="F:reactive-black-5:hydrogen-peroxide oxidoreductase activity"/>
    <property type="evidence" value="ECO:0007669"/>
    <property type="project" value="UniProtKB-EC"/>
</dbReference>
<dbReference type="InterPro" id="IPR011008">
    <property type="entry name" value="Dimeric_a/b-barrel"/>
</dbReference>
<evidence type="ECO:0000256" key="6">
    <source>
        <dbReference type="ARBA" id="ARBA00023002"/>
    </source>
</evidence>
<keyword evidence="2 11" id="KW-0575">Peroxidase</keyword>
<evidence type="ECO:0000256" key="5">
    <source>
        <dbReference type="ARBA" id="ARBA00022729"/>
    </source>
</evidence>
<dbReference type="AlphaFoldDB" id="A0A7K0DNS9"/>
<dbReference type="InterPro" id="IPR049509">
    <property type="entry name" value="DyP_N"/>
</dbReference>
<keyword evidence="12" id="KW-1185">Reference proteome</keyword>
<evidence type="ECO:0000259" key="10">
    <source>
        <dbReference type="Pfam" id="PF21105"/>
    </source>
</evidence>
<dbReference type="Proteomes" id="UP000431401">
    <property type="component" value="Unassembled WGS sequence"/>
</dbReference>
<organism evidence="11 12">
    <name type="scientific">Nocardia aurantia</name>
    <dbReference type="NCBI Taxonomy" id="2585199"/>
    <lineage>
        <taxon>Bacteria</taxon>
        <taxon>Bacillati</taxon>
        <taxon>Actinomycetota</taxon>
        <taxon>Actinomycetes</taxon>
        <taxon>Mycobacteriales</taxon>
        <taxon>Nocardiaceae</taxon>
        <taxon>Nocardia</taxon>
    </lineage>
</organism>
<dbReference type="GO" id="GO:0005829">
    <property type="term" value="C:cytosol"/>
    <property type="evidence" value="ECO:0007669"/>
    <property type="project" value="TreeGrafter"/>
</dbReference>
<evidence type="ECO:0000256" key="8">
    <source>
        <dbReference type="ARBA" id="ARBA00025737"/>
    </source>
</evidence>
<dbReference type="Pfam" id="PF21105">
    <property type="entry name" value="DyP_N"/>
    <property type="match status" value="1"/>
</dbReference>
<reference evidence="11 12" key="1">
    <citation type="submission" date="2019-10" db="EMBL/GenBank/DDBJ databases">
        <title>Nocardia macrotermitis sp. nov. and Nocardia aurantia sp. nov., isolated from the gut of fungus growing-termite Macrotermes natalensis.</title>
        <authorList>
            <person name="Benndorf R."/>
            <person name="Schwitalla J."/>
            <person name="Martin K."/>
            <person name="De Beer W."/>
            <person name="Kaster A.-K."/>
            <person name="Vollmers J."/>
            <person name="Poulsen M."/>
            <person name="Beemelmanns C."/>
        </authorList>
    </citation>
    <scope>NUCLEOTIDE SEQUENCE [LARGE SCALE GENOMIC DNA]</scope>
    <source>
        <strain evidence="11 12">RB56</strain>
    </source>
</reference>
<evidence type="ECO:0000313" key="12">
    <source>
        <dbReference type="Proteomes" id="UP000431401"/>
    </source>
</evidence>
<keyword evidence="4" id="KW-0479">Metal-binding</keyword>
<gene>
    <name evidence="11" type="primary">dyp2_2</name>
    <name evidence="11" type="ORF">NRB56_29890</name>
</gene>
<dbReference type="PANTHER" id="PTHR30521">
    <property type="entry name" value="DEFERROCHELATASE/PEROXIDASE"/>
    <property type="match status" value="1"/>
</dbReference>
<protein>
    <submittedName>
        <fullName evidence="11">Multifunctional dye peroxidase DyP2</fullName>
        <ecNumber evidence="11">1.11.1.16</ecNumber>
    </submittedName>
</protein>
<evidence type="ECO:0000256" key="3">
    <source>
        <dbReference type="ARBA" id="ARBA00022617"/>
    </source>
</evidence>
<evidence type="ECO:0000256" key="7">
    <source>
        <dbReference type="ARBA" id="ARBA00023004"/>
    </source>
</evidence>
<dbReference type="InterPro" id="IPR006314">
    <property type="entry name" value="Dyp_peroxidase"/>
</dbReference>
<comment type="caution">
    <text evidence="11">The sequence shown here is derived from an EMBL/GenBank/DDBJ whole genome shotgun (WGS) entry which is preliminary data.</text>
</comment>
<dbReference type="EMBL" id="WEGI01000006">
    <property type="protein sequence ID" value="MQY27406.1"/>
    <property type="molecule type" value="Genomic_DNA"/>
</dbReference>
<dbReference type="InterPro" id="IPR048328">
    <property type="entry name" value="Dyp_perox_C"/>
</dbReference>
<dbReference type="PANTHER" id="PTHR30521:SF4">
    <property type="entry name" value="DEFERROCHELATASE"/>
    <property type="match status" value="1"/>
</dbReference>
<dbReference type="GO" id="GO:0046872">
    <property type="term" value="F:metal ion binding"/>
    <property type="evidence" value="ECO:0007669"/>
    <property type="project" value="UniProtKB-KW"/>
</dbReference>
<evidence type="ECO:0000256" key="1">
    <source>
        <dbReference type="ARBA" id="ARBA00001970"/>
    </source>
</evidence>
<dbReference type="Pfam" id="PF20628">
    <property type="entry name" value="Dyp_perox_C"/>
    <property type="match status" value="1"/>
</dbReference>
<name>A0A7K0DNS9_9NOCA</name>
<dbReference type="NCBIfam" id="TIGR01413">
    <property type="entry name" value="Dyp_perox_fam"/>
    <property type="match status" value="1"/>
</dbReference>
<dbReference type="SUPFAM" id="SSF54909">
    <property type="entry name" value="Dimeric alpha+beta barrel"/>
    <property type="match status" value="1"/>
</dbReference>
<dbReference type="EC" id="1.11.1.16" evidence="11"/>
<dbReference type="RefSeq" id="WP_153342493.1">
    <property type="nucleotide sequence ID" value="NZ_WEGI01000006.1"/>
</dbReference>
<feature type="domain" description="DyP dimeric alpha+beta barrel" evidence="10">
    <location>
        <begin position="12"/>
        <end position="165"/>
    </location>
</feature>
<keyword evidence="7" id="KW-0408">Iron</keyword>
<dbReference type="OrthoDB" id="236246at2"/>
<proteinExistence type="inferred from homology"/>
<evidence type="ECO:0000256" key="2">
    <source>
        <dbReference type="ARBA" id="ARBA00022559"/>
    </source>
</evidence>
<keyword evidence="3" id="KW-0349">Heme</keyword>
<evidence type="ECO:0000259" key="9">
    <source>
        <dbReference type="Pfam" id="PF20628"/>
    </source>
</evidence>
<evidence type="ECO:0000313" key="11">
    <source>
        <dbReference type="EMBL" id="MQY27406.1"/>
    </source>
</evidence>
<sequence length="526" mass="57013">MTPREPRLALEDIQGDVIPGFKNDCQTFLFYKLIDVARARTWLASMHAELSTAEEVDQGNRLFSEMRRRRGADPDRLFFVWLNIALSATALRALTASSDVDQFDDEAFKNGMAEGATALGDPAGSTSTWRVGGDAHPVDVVIVLASDHPELIASQEQTIDRAAQAAGLALVDVERGRVLPGALAGHEHFGFKDGISEPAVRGTRSEAPEDYFVPRTIPRTEPFEDYSLDYAAPGRTLIWPGHVLFGYGRQDPAKGPRVVADNLRPIGPAWADNGSFMVFRRLRQDVRAFDTFVQDAAASLTASHPQAPFSADLVGACLVGRWKSGTPIMRAPREDLRITGEAANYFLYDNAVPGALPGDPAPLAAADEGGTTCPAAAHIRKVNPRDSATDIGGAGKTVPKLILRRGIPYGEPYDAATPGSADLDRGLLFVCFQSSIDNQFAFLMQRWTNQDDRPVQLGVTGHDAVMGEPARPRNFTFAISPPATAMTLPDRWVSATGGEYFFMPSISFFRDTLGAVDTGHARQLTA</sequence>
<accession>A0A7K0DNS9</accession>
<dbReference type="PROSITE" id="PS51404">
    <property type="entry name" value="DYP_PEROXIDASE"/>
    <property type="match status" value="1"/>
</dbReference>
<evidence type="ECO:0000256" key="4">
    <source>
        <dbReference type="ARBA" id="ARBA00022723"/>
    </source>
</evidence>
<keyword evidence="6 11" id="KW-0560">Oxidoreductase</keyword>
<keyword evidence="5" id="KW-0732">Signal</keyword>
<dbReference type="GO" id="GO:0020037">
    <property type="term" value="F:heme binding"/>
    <property type="evidence" value="ECO:0007669"/>
    <property type="project" value="InterPro"/>
</dbReference>
<comment type="cofactor">
    <cofactor evidence="1">
        <name>heme b</name>
        <dbReference type="ChEBI" id="CHEBI:60344"/>
    </cofactor>
</comment>